<accession>A0A4U5Q6A7</accession>
<dbReference type="EMBL" id="RCHU01000404">
    <property type="protein sequence ID" value="TKS05768.1"/>
    <property type="molecule type" value="Genomic_DNA"/>
</dbReference>
<organism evidence="2">
    <name type="scientific">Populus alba</name>
    <name type="common">White poplar</name>
    <dbReference type="NCBI Taxonomy" id="43335"/>
    <lineage>
        <taxon>Eukaryota</taxon>
        <taxon>Viridiplantae</taxon>
        <taxon>Streptophyta</taxon>
        <taxon>Embryophyta</taxon>
        <taxon>Tracheophyta</taxon>
        <taxon>Spermatophyta</taxon>
        <taxon>Magnoliopsida</taxon>
        <taxon>eudicotyledons</taxon>
        <taxon>Gunneridae</taxon>
        <taxon>Pentapetalae</taxon>
        <taxon>rosids</taxon>
        <taxon>fabids</taxon>
        <taxon>Malpighiales</taxon>
        <taxon>Salicaceae</taxon>
        <taxon>Saliceae</taxon>
        <taxon>Populus</taxon>
    </lineage>
</organism>
<reference evidence="2" key="1">
    <citation type="submission" date="2018-10" db="EMBL/GenBank/DDBJ databases">
        <title>Population genomic analysis revealed the cold adaptation of white poplar.</title>
        <authorList>
            <person name="Liu Y.-J."/>
        </authorList>
    </citation>
    <scope>NUCLEOTIDE SEQUENCE [LARGE SCALE GENOMIC DNA]</scope>
    <source>
        <strain evidence="2">PAL-ZL1</strain>
    </source>
</reference>
<proteinExistence type="predicted"/>
<protein>
    <submittedName>
        <fullName evidence="2">Uncharacterized protein</fullName>
    </submittedName>
</protein>
<comment type="caution">
    <text evidence="2">The sequence shown here is derived from an EMBL/GenBank/DDBJ whole genome shotgun (WGS) entry which is preliminary data.</text>
</comment>
<dbReference type="AlphaFoldDB" id="A0A4U5Q6A7"/>
<gene>
    <name evidence="2" type="ORF">D5086_0000129840</name>
</gene>
<feature type="coiled-coil region" evidence="1">
    <location>
        <begin position="12"/>
        <end position="116"/>
    </location>
</feature>
<name>A0A4U5Q6A7_POPAL</name>
<keyword evidence="1" id="KW-0175">Coiled coil</keyword>
<dbReference type="STRING" id="43335.A0A4U5Q6A7"/>
<dbReference type="PANTHER" id="PTHR43977">
    <property type="entry name" value="STRUCTURAL MAINTENANCE OF CHROMOSOMES PROTEIN 3"/>
    <property type="match status" value="1"/>
</dbReference>
<evidence type="ECO:0000256" key="1">
    <source>
        <dbReference type="SAM" id="Coils"/>
    </source>
</evidence>
<evidence type="ECO:0000313" key="2">
    <source>
        <dbReference type="EMBL" id="TKS05768.1"/>
    </source>
</evidence>
<sequence>MEVDGKDLRERISGHIQAKDDATKQLDILQREILDAHEDSKDLEKVLKDHTKEVKEFNREKEEAERRQIEAIKKQTELELGVKDLQERISRHIQAKDDAMKHLDILQQEIQDSLKDLDNIIPLYE</sequence>